<keyword evidence="2" id="KW-1185">Reference proteome</keyword>
<reference evidence="2" key="1">
    <citation type="journal article" date="2017" name="Nat. Ecol. Evol.">
        <title>Genome expansion and lineage-specific genetic innovations in the forest pathogenic fungi Armillaria.</title>
        <authorList>
            <person name="Sipos G."/>
            <person name="Prasanna A.N."/>
            <person name="Walter M.C."/>
            <person name="O'Connor E."/>
            <person name="Balint B."/>
            <person name="Krizsan K."/>
            <person name="Kiss B."/>
            <person name="Hess J."/>
            <person name="Varga T."/>
            <person name="Slot J."/>
            <person name="Riley R."/>
            <person name="Boka B."/>
            <person name="Rigling D."/>
            <person name="Barry K."/>
            <person name="Lee J."/>
            <person name="Mihaltcheva S."/>
            <person name="LaButti K."/>
            <person name="Lipzen A."/>
            <person name="Waldron R."/>
            <person name="Moloney N.M."/>
            <person name="Sperisen C."/>
            <person name="Kredics L."/>
            <person name="Vagvoelgyi C."/>
            <person name="Patrignani A."/>
            <person name="Fitzpatrick D."/>
            <person name="Nagy I."/>
            <person name="Doyle S."/>
            <person name="Anderson J.B."/>
            <person name="Grigoriev I.V."/>
            <person name="Gueldener U."/>
            <person name="Muensterkoetter M."/>
            <person name="Nagy L.G."/>
        </authorList>
    </citation>
    <scope>NUCLEOTIDE SEQUENCE [LARGE SCALE GENOMIC DNA]</scope>
    <source>
        <strain evidence="2">C18/9</strain>
    </source>
</reference>
<dbReference type="AlphaFoldDB" id="A0A284RKW4"/>
<name>A0A284RKW4_ARMOS</name>
<protein>
    <submittedName>
        <fullName evidence="1">Uncharacterized protein</fullName>
    </submittedName>
</protein>
<evidence type="ECO:0000313" key="2">
    <source>
        <dbReference type="Proteomes" id="UP000219338"/>
    </source>
</evidence>
<organism evidence="1 2">
    <name type="scientific">Armillaria ostoyae</name>
    <name type="common">Armillaria root rot fungus</name>
    <dbReference type="NCBI Taxonomy" id="47428"/>
    <lineage>
        <taxon>Eukaryota</taxon>
        <taxon>Fungi</taxon>
        <taxon>Dikarya</taxon>
        <taxon>Basidiomycota</taxon>
        <taxon>Agaricomycotina</taxon>
        <taxon>Agaricomycetes</taxon>
        <taxon>Agaricomycetidae</taxon>
        <taxon>Agaricales</taxon>
        <taxon>Marasmiineae</taxon>
        <taxon>Physalacriaceae</taxon>
        <taxon>Armillaria</taxon>
    </lineage>
</organism>
<sequence length="117" mass="12907">MERNRKRCLEYSPQELGITVLAVCMKVPPLHAADHTLGRSYISIAKTVGPIVQLVQEALYRPLSPRVPSQHPGVDSASAVQKNQSCRPVDVLSKPVEAPRLPAAILSRAYLGYFKLF</sequence>
<dbReference type="Proteomes" id="UP000219338">
    <property type="component" value="Unassembled WGS sequence"/>
</dbReference>
<gene>
    <name evidence="1" type="ORF">ARMOST_12775</name>
</gene>
<evidence type="ECO:0000313" key="1">
    <source>
        <dbReference type="EMBL" id="SJL09397.1"/>
    </source>
</evidence>
<proteinExistence type="predicted"/>
<dbReference type="EMBL" id="FUEG01000010">
    <property type="protein sequence ID" value="SJL09397.1"/>
    <property type="molecule type" value="Genomic_DNA"/>
</dbReference>
<accession>A0A284RKW4</accession>